<dbReference type="InterPro" id="IPR028034">
    <property type="entry name" value="HU-CCDC81"/>
</dbReference>
<organism evidence="3 4">
    <name type="scientific">Trichonephila inaurata madagascariensis</name>
    <dbReference type="NCBI Taxonomy" id="2747483"/>
    <lineage>
        <taxon>Eukaryota</taxon>
        <taxon>Metazoa</taxon>
        <taxon>Ecdysozoa</taxon>
        <taxon>Arthropoda</taxon>
        <taxon>Chelicerata</taxon>
        <taxon>Arachnida</taxon>
        <taxon>Araneae</taxon>
        <taxon>Araneomorphae</taxon>
        <taxon>Entelegynae</taxon>
        <taxon>Araneoidea</taxon>
        <taxon>Nephilidae</taxon>
        <taxon>Trichonephila</taxon>
        <taxon>Trichonephila inaurata</taxon>
    </lineage>
</organism>
<evidence type="ECO:0000313" key="3">
    <source>
        <dbReference type="EMBL" id="GFY54577.1"/>
    </source>
</evidence>
<evidence type="ECO:0000313" key="4">
    <source>
        <dbReference type="Proteomes" id="UP000886998"/>
    </source>
</evidence>
<feature type="domain" description="CCDC81 HU" evidence="2">
    <location>
        <begin position="115"/>
        <end position="185"/>
    </location>
</feature>
<name>A0A8X6XIN8_9ARAC</name>
<dbReference type="GO" id="GO:0003677">
    <property type="term" value="F:DNA binding"/>
    <property type="evidence" value="ECO:0007669"/>
    <property type="project" value="InterPro"/>
</dbReference>
<evidence type="ECO:0000259" key="2">
    <source>
        <dbReference type="Pfam" id="PF18289"/>
    </source>
</evidence>
<keyword evidence="4" id="KW-1185">Reference proteome</keyword>
<dbReference type="AlphaFoldDB" id="A0A8X6XIN8"/>
<dbReference type="InterPro" id="IPR040673">
    <property type="entry name" value="CCDC81_HU_dom_2"/>
</dbReference>
<dbReference type="OrthoDB" id="125906at2759"/>
<gene>
    <name evidence="3" type="ORF">TNIN_276301</name>
</gene>
<accession>A0A8X6XIN8</accession>
<dbReference type="Proteomes" id="UP000886998">
    <property type="component" value="Unassembled WGS sequence"/>
</dbReference>
<sequence>MPACHLICCNSLKSKGVEMCILVHEEMLRIEDKDAVTIWKAVGKFIGYYLQQDKHVILPNIGKFYVQEIKIPIAHNPSRCVCRKRLVFLISSQLAINFRIKFSTDQIENPNPQITVNRSTISCLCHKPRFKVDLCLREIAAFVYDRLATKLLVQLPFPGIGVLIIKGETYRMLFDDRFAAKIQETDYIKEIL</sequence>
<feature type="domain" description="CCDC81 HU" evidence="1">
    <location>
        <begin position="30"/>
        <end position="101"/>
    </location>
</feature>
<comment type="caution">
    <text evidence="3">The sequence shown here is derived from an EMBL/GenBank/DDBJ whole genome shotgun (WGS) entry which is preliminary data.</text>
</comment>
<dbReference type="Pfam" id="PF18289">
    <property type="entry name" value="HU-CCDC81_euk_2"/>
    <property type="match status" value="1"/>
</dbReference>
<evidence type="ECO:0000259" key="1">
    <source>
        <dbReference type="Pfam" id="PF14908"/>
    </source>
</evidence>
<dbReference type="Pfam" id="PF14908">
    <property type="entry name" value="HU-CCDC81_euk_1"/>
    <property type="match status" value="1"/>
</dbReference>
<dbReference type="InterPro" id="IPR010992">
    <property type="entry name" value="IHF-like_DNA-bd_dom_sf"/>
</dbReference>
<reference evidence="3" key="1">
    <citation type="submission" date="2020-08" db="EMBL/GenBank/DDBJ databases">
        <title>Multicomponent nature underlies the extraordinary mechanical properties of spider dragline silk.</title>
        <authorList>
            <person name="Kono N."/>
            <person name="Nakamura H."/>
            <person name="Mori M."/>
            <person name="Yoshida Y."/>
            <person name="Ohtoshi R."/>
            <person name="Malay A.D."/>
            <person name="Moran D.A.P."/>
            <person name="Tomita M."/>
            <person name="Numata K."/>
            <person name="Arakawa K."/>
        </authorList>
    </citation>
    <scope>NUCLEOTIDE SEQUENCE</scope>
</reference>
<dbReference type="EMBL" id="BMAV01009935">
    <property type="protein sequence ID" value="GFY54577.1"/>
    <property type="molecule type" value="Genomic_DNA"/>
</dbReference>
<protein>
    <submittedName>
        <fullName evidence="3">Uncharacterized protein</fullName>
    </submittedName>
</protein>
<dbReference type="SUPFAM" id="SSF47729">
    <property type="entry name" value="IHF-like DNA-binding proteins"/>
    <property type="match status" value="1"/>
</dbReference>
<proteinExistence type="predicted"/>